<dbReference type="SUPFAM" id="SSF69318">
    <property type="entry name" value="Integrin alpha N-terminal domain"/>
    <property type="match status" value="1"/>
</dbReference>
<dbReference type="GO" id="GO:0051015">
    <property type="term" value="F:actin filament binding"/>
    <property type="evidence" value="ECO:0007669"/>
    <property type="project" value="TreeGrafter"/>
</dbReference>
<dbReference type="STRING" id="763407.A0A167PBV0"/>
<dbReference type="RefSeq" id="XP_018295659.1">
    <property type="nucleotide sequence ID" value="XM_018430601.1"/>
</dbReference>
<dbReference type="VEuPathDB" id="FungiDB:PHYBLDRAFT_141494"/>
<accession>A0A167PBV0</accession>
<dbReference type="PANTHER" id="PTHR15435">
    <property type="entry name" value="KICSTOR COMPLEX PROTEIN KAPTIN"/>
    <property type="match status" value="1"/>
</dbReference>
<evidence type="ECO:0000313" key="1">
    <source>
        <dbReference type="EMBL" id="OAD77619.1"/>
    </source>
</evidence>
<protein>
    <recommendedName>
        <fullName evidence="3">Kaptin</fullName>
    </recommendedName>
</protein>
<dbReference type="GO" id="GO:0007015">
    <property type="term" value="P:actin filament organization"/>
    <property type="evidence" value="ECO:0007669"/>
    <property type="project" value="InterPro"/>
</dbReference>
<gene>
    <name evidence="1" type="ORF">PHYBLDRAFT_141494</name>
</gene>
<dbReference type="Proteomes" id="UP000077315">
    <property type="component" value="Unassembled WGS sequence"/>
</dbReference>
<dbReference type="InterPro" id="IPR029982">
    <property type="entry name" value="Kptn"/>
</dbReference>
<name>A0A167PBV0_PHYB8</name>
<evidence type="ECO:0008006" key="3">
    <source>
        <dbReference type="Google" id="ProtNLM"/>
    </source>
</evidence>
<dbReference type="GO" id="GO:1904262">
    <property type="term" value="P:negative regulation of TORC1 signaling"/>
    <property type="evidence" value="ECO:0007669"/>
    <property type="project" value="TreeGrafter"/>
</dbReference>
<dbReference type="OrthoDB" id="10267127at2759"/>
<dbReference type="GO" id="GO:0015629">
    <property type="term" value="C:actin cytoskeleton"/>
    <property type="evidence" value="ECO:0007669"/>
    <property type="project" value="InterPro"/>
</dbReference>
<evidence type="ECO:0000313" key="2">
    <source>
        <dbReference type="Proteomes" id="UP000077315"/>
    </source>
</evidence>
<dbReference type="AlphaFoldDB" id="A0A167PBV0"/>
<dbReference type="GO" id="GO:0034198">
    <property type="term" value="P:cellular response to amino acid starvation"/>
    <property type="evidence" value="ECO:0007669"/>
    <property type="project" value="TreeGrafter"/>
</dbReference>
<dbReference type="EMBL" id="KV440974">
    <property type="protein sequence ID" value="OAD77619.1"/>
    <property type="molecule type" value="Genomic_DNA"/>
</dbReference>
<reference evidence="2" key="1">
    <citation type="submission" date="2015-06" db="EMBL/GenBank/DDBJ databases">
        <title>Expansion of signal transduction pathways in fungi by whole-genome duplication.</title>
        <authorList>
            <consortium name="DOE Joint Genome Institute"/>
            <person name="Corrochano L.M."/>
            <person name="Kuo A."/>
            <person name="Marcet-Houben M."/>
            <person name="Polaino S."/>
            <person name="Salamov A."/>
            <person name="Villalobos J.M."/>
            <person name="Alvarez M.I."/>
            <person name="Avalos J."/>
            <person name="Benito E.P."/>
            <person name="Benoit I."/>
            <person name="Burger G."/>
            <person name="Camino L.P."/>
            <person name="Canovas D."/>
            <person name="Cerda-Olmedo E."/>
            <person name="Cheng J.-F."/>
            <person name="Dominguez A."/>
            <person name="Elias M."/>
            <person name="Eslava A.P."/>
            <person name="Glaser F."/>
            <person name="Grimwood J."/>
            <person name="Gutierrez G."/>
            <person name="Heitman J."/>
            <person name="Henrissat B."/>
            <person name="Iturriaga E.A."/>
            <person name="Lang B.F."/>
            <person name="Lavin J.L."/>
            <person name="Lee S."/>
            <person name="Li W."/>
            <person name="Lindquist E."/>
            <person name="Lopez-Garcia S."/>
            <person name="Luque E.M."/>
            <person name="Marcos A.T."/>
            <person name="Martin J."/>
            <person name="McCluskey K."/>
            <person name="Medina H.R."/>
            <person name="Miralles-Duran A."/>
            <person name="Miyazaki A."/>
            <person name="Munoz-Torres E."/>
            <person name="Oguiza J.A."/>
            <person name="Ohm R."/>
            <person name="Olmedo M."/>
            <person name="Orejas M."/>
            <person name="Ortiz-Castellanos L."/>
            <person name="Pisabarro A.G."/>
            <person name="Rodriguez-Romero J."/>
            <person name="Ruiz-Herrera J."/>
            <person name="Ruiz-Vazquez R."/>
            <person name="Sanz C."/>
            <person name="Schackwitz W."/>
            <person name="Schmutz J."/>
            <person name="Shahriari M."/>
            <person name="Shelest E."/>
            <person name="Silva-Franco F."/>
            <person name="Soanes D."/>
            <person name="Syed K."/>
            <person name="Tagua V.G."/>
            <person name="Talbot N.J."/>
            <person name="Thon M."/>
            <person name="De vries R.P."/>
            <person name="Wiebenga A."/>
            <person name="Yadav J.S."/>
            <person name="Braun E.L."/>
            <person name="Baker S."/>
            <person name="Garre V."/>
            <person name="Horwitz B."/>
            <person name="Torres-Martinez S."/>
            <person name="Idnurm A."/>
            <person name="Herrera-Estrella A."/>
            <person name="Gabaldon T."/>
            <person name="Grigoriev I.V."/>
        </authorList>
    </citation>
    <scope>NUCLEOTIDE SEQUENCE [LARGE SCALE GENOMIC DNA]</scope>
    <source>
        <strain evidence="2">NRRL 1555(-)</strain>
    </source>
</reference>
<proteinExistence type="predicted"/>
<dbReference type="PANTHER" id="PTHR15435:SF2">
    <property type="entry name" value="KICSTOR COMPLEX PROTEIN KAPTIN"/>
    <property type="match status" value="1"/>
</dbReference>
<keyword evidence="2" id="KW-1185">Reference proteome</keyword>
<dbReference type="InterPro" id="IPR028994">
    <property type="entry name" value="Integrin_alpha_N"/>
</dbReference>
<sequence length="457" mass="52563">MTGFMASHVDDEMLFCETHYARYGNERTNIYGLAPFESRFLTYLNRPDEFPSHRYESLPSEPSPPKHQASAAELTAFVSMDGYWNYVCIPVGLEAGKSEVIAMDVFEEHSDKSRFVVALAVAEKYDTENQETQVSYSLRFYGHQHAPKSFLEQTLFGLGESSQIIPLTYPPMQLSHVQINYEGRQQTAFLMASTDGIMHLYVQDSSRLFVPISAGTYFPLLGRISDHRIKILFLHILTYQGKIAICAGGQNGELFLSFYDNEGVECKSHAIRLFSPITSVLLFHPRVSKHLKEDEPLHLVVTCAIEQAMVYKSVQINGLSRSRVLPQSSLYDSVLCSHVMDVDWDGEQEILIGTYGRQVLIYKQLEGTEDYTVLWRRQFAYPIYRMSHLDLNIDGLDELIVITMYGVHIFQPNMKKARKRLLDVLMYVESSKRQKYELLLDWQRQKELEKAIVFEPQ</sequence>
<dbReference type="InParanoid" id="A0A167PBV0"/>
<organism evidence="1 2">
    <name type="scientific">Phycomyces blakesleeanus (strain ATCC 8743b / DSM 1359 / FGSC 10004 / NBRC 33097 / NRRL 1555)</name>
    <dbReference type="NCBI Taxonomy" id="763407"/>
    <lineage>
        <taxon>Eukaryota</taxon>
        <taxon>Fungi</taxon>
        <taxon>Fungi incertae sedis</taxon>
        <taxon>Mucoromycota</taxon>
        <taxon>Mucoromycotina</taxon>
        <taxon>Mucoromycetes</taxon>
        <taxon>Mucorales</taxon>
        <taxon>Phycomycetaceae</taxon>
        <taxon>Phycomyces</taxon>
    </lineage>
</organism>
<dbReference type="GeneID" id="28991507"/>